<dbReference type="PATRIC" id="fig|199198.5.peg.5785"/>
<sequence>MKSHIRRKFEEWKAYAEAARSSGNELLKMLADGPEISGPLGVIDFGLVRFTSINEAALSQFSEWNSEYDFPWHDAPEVIQKDPRHLDLALWYDDLLCGLCFATPSGKRTKVRIMLLEGMPRLPYGPHPLKQRVIGLCVLAVSQYCKIIGATLIEVDKPLQNAILAYQQNDFDFENGALVLHVATE</sequence>
<organism evidence="1 2">
    <name type="scientific">Pseudomonas syringae pv. aceris</name>
    <dbReference type="NCBI Taxonomy" id="199198"/>
    <lineage>
        <taxon>Bacteria</taxon>
        <taxon>Pseudomonadati</taxon>
        <taxon>Pseudomonadota</taxon>
        <taxon>Gammaproteobacteria</taxon>
        <taxon>Pseudomonadales</taxon>
        <taxon>Pseudomonadaceae</taxon>
        <taxon>Pseudomonas</taxon>
        <taxon>Pseudomonas syringae</taxon>
    </lineage>
</organism>
<gene>
    <name evidence="1" type="ORF">ALO91_04007</name>
</gene>
<evidence type="ECO:0000313" key="1">
    <source>
        <dbReference type="EMBL" id="KPW15841.1"/>
    </source>
</evidence>
<reference evidence="1 2" key="1">
    <citation type="submission" date="2015-09" db="EMBL/GenBank/DDBJ databases">
        <title>Genome announcement of multiple Pseudomonas syringae strains.</title>
        <authorList>
            <person name="Thakur S."/>
            <person name="Wang P.W."/>
            <person name="Gong Y."/>
            <person name="Weir B.S."/>
            <person name="Guttman D.S."/>
        </authorList>
    </citation>
    <scope>NUCLEOTIDE SEQUENCE [LARGE SCALE GENOMIC DNA]</scope>
    <source>
        <strain evidence="1 2">ICMP2802</strain>
    </source>
</reference>
<dbReference type="EMBL" id="LJPM01000414">
    <property type="protein sequence ID" value="KPW15841.1"/>
    <property type="molecule type" value="Genomic_DNA"/>
</dbReference>
<dbReference type="AlphaFoldDB" id="A0A0P9HAZ7"/>
<evidence type="ECO:0000313" key="2">
    <source>
        <dbReference type="Proteomes" id="UP000050297"/>
    </source>
</evidence>
<dbReference type="Proteomes" id="UP000050297">
    <property type="component" value="Unassembled WGS sequence"/>
</dbReference>
<dbReference type="RefSeq" id="WP_050427237.1">
    <property type="nucleotide sequence ID" value="NZ_LGAR01000114.1"/>
</dbReference>
<comment type="caution">
    <text evidence="1">The sequence shown here is derived from an EMBL/GenBank/DDBJ whole genome shotgun (WGS) entry which is preliminary data.</text>
</comment>
<proteinExistence type="predicted"/>
<accession>A0A0P9HAZ7</accession>
<protein>
    <recommendedName>
        <fullName evidence="3">N-acetyltransferase domain-containing protein</fullName>
    </recommendedName>
</protein>
<name>A0A0P9HAZ7_PSESX</name>
<evidence type="ECO:0008006" key="3">
    <source>
        <dbReference type="Google" id="ProtNLM"/>
    </source>
</evidence>